<protein>
    <recommendedName>
        <fullName evidence="3">Transposase</fullName>
    </recommendedName>
</protein>
<sequence>MVLDEQARPAPDLIGRDFTAARPGTRLVADITCLPTEQGRLYLPCWLDLATSIETFYNSRRPRKHPTGAT</sequence>
<accession>A0A9W4DTT9</accession>
<dbReference type="EMBL" id="CAJSLV010000067">
    <property type="protein sequence ID" value="CAG6395869.1"/>
    <property type="molecule type" value="Genomic_DNA"/>
</dbReference>
<name>A0A9W4DTT9_9ACTN</name>
<dbReference type="Proteomes" id="UP001152519">
    <property type="component" value="Unassembled WGS sequence"/>
</dbReference>
<reference evidence="1" key="1">
    <citation type="submission" date="2021-05" db="EMBL/GenBank/DDBJ databases">
        <authorList>
            <person name="Arsene-Ploetze F."/>
        </authorList>
    </citation>
    <scope>NUCLEOTIDE SEQUENCE</scope>
    <source>
        <strain evidence="1">DSM 42138</strain>
    </source>
</reference>
<dbReference type="RefSeq" id="WP_422665270.1">
    <property type="nucleotide sequence ID" value="NZ_CAJSLV010000067.1"/>
</dbReference>
<evidence type="ECO:0000313" key="2">
    <source>
        <dbReference type="Proteomes" id="UP001152519"/>
    </source>
</evidence>
<evidence type="ECO:0000313" key="1">
    <source>
        <dbReference type="EMBL" id="CAG6395869.1"/>
    </source>
</evidence>
<organism evidence="1 2">
    <name type="scientific">Actinacidiphila cocklensis</name>
    <dbReference type="NCBI Taxonomy" id="887465"/>
    <lineage>
        <taxon>Bacteria</taxon>
        <taxon>Bacillati</taxon>
        <taxon>Actinomycetota</taxon>
        <taxon>Actinomycetes</taxon>
        <taxon>Kitasatosporales</taxon>
        <taxon>Streptomycetaceae</taxon>
        <taxon>Actinacidiphila</taxon>
    </lineage>
</organism>
<comment type="caution">
    <text evidence="1">The sequence shown here is derived from an EMBL/GenBank/DDBJ whole genome shotgun (WGS) entry which is preliminary data.</text>
</comment>
<evidence type="ECO:0008006" key="3">
    <source>
        <dbReference type="Google" id="ProtNLM"/>
    </source>
</evidence>
<gene>
    <name evidence="1" type="ORF">SCOCK_370020</name>
</gene>
<keyword evidence="2" id="KW-1185">Reference proteome</keyword>
<dbReference type="AlphaFoldDB" id="A0A9W4DTT9"/>
<proteinExistence type="predicted"/>